<sequence length="157" mass="17478">MHVTSDDLCRVLEEFLTRLLGLGEGEAMDRLVAHDLSFSQVRTLFLLAQCGRPVAINELADGLRLSVAAAGRNVDQLLQQGLADRREDPTDRRVRLVSLSEAGRTLVAGHLEAKRDGIRSLADRMPDTVRTRLYDTLDTVLGDESLRVPRNNCQENQ</sequence>
<dbReference type="Pfam" id="PF12802">
    <property type="entry name" value="MarR_2"/>
    <property type="match status" value="1"/>
</dbReference>
<evidence type="ECO:0000313" key="3">
    <source>
        <dbReference type="Proteomes" id="UP001597286"/>
    </source>
</evidence>
<dbReference type="PANTHER" id="PTHR33164:SF94">
    <property type="entry name" value="TRANSCRIPTIONAL REGULATORY PROTEIN-RELATED"/>
    <property type="match status" value="1"/>
</dbReference>
<dbReference type="Proteomes" id="UP001597286">
    <property type="component" value="Unassembled WGS sequence"/>
</dbReference>
<evidence type="ECO:0000313" key="2">
    <source>
        <dbReference type="EMBL" id="MFD1814921.1"/>
    </source>
</evidence>
<evidence type="ECO:0000259" key="1">
    <source>
        <dbReference type="PROSITE" id="PS50995"/>
    </source>
</evidence>
<dbReference type="Gene3D" id="1.10.10.10">
    <property type="entry name" value="Winged helix-like DNA-binding domain superfamily/Winged helix DNA-binding domain"/>
    <property type="match status" value="1"/>
</dbReference>
<dbReference type="SMART" id="SM00347">
    <property type="entry name" value="HTH_MARR"/>
    <property type="match status" value="1"/>
</dbReference>
<name>A0ABW4PA97_9NOCA</name>
<dbReference type="PROSITE" id="PS50995">
    <property type="entry name" value="HTH_MARR_2"/>
    <property type="match status" value="1"/>
</dbReference>
<feature type="domain" description="HTH marR-type" evidence="1">
    <location>
        <begin position="5"/>
        <end position="142"/>
    </location>
</feature>
<dbReference type="EMBL" id="JBHUFB010000020">
    <property type="protein sequence ID" value="MFD1814921.1"/>
    <property type="molecule type" value="Genomic_DNA"/>
</dbReference>
<protein>
    <submittedName>
        <fullName evidence="2">MarR family winged helix-turn-helix transcriptional regulator</fullName>
    </submittedName>
</protein>
<gene>
    <name evidence="2" type="ORF">ACFSJG_22095</name>
</gene>
<dbReference type="PANTHER" id="PTHR33164">
    <property type="entry name" value="TRANSCRIPTIONAL REGULATOR, MARR FAMILY"/>
    <property type="match status" value="1"/>
</dbReference>
<comment type="caution">
    <text evidence="2">The sequence shown here is derived from an EMBL/GenBank/DDBJ whole genome shotgun (WGS) entry which is preliminary data.</text>
</comment>
<dbReference type="InterPro" id="IPR000835">
    <property type="entry name" value="HTH_MarR-typ"/>
</dbReference>
<dbReference type="SUPFAM" id="SSF46785">
    <property type="entry name" value="Winged helix' DNA-binding domain"/>
    <property type="match status" value="1"/>
</dbReference>
<dbReference type="RefSeq" id="WP_378487381.1">
    <property type="nucleotide sequence ID" value="NZ_JBHUFB010000020.1"/>
</dbReference>
<dbReference type="InterPro" id="IPR039422">
    <property type="entry name" value="MarR/SlyA-like"/>
</dbReference>
<keyword evidence="3" id="KW-1185">Reference proteome</keyword>
<dbReference type="InterPro" id="IPR036390">
    <property type="entry name" value="WH_DNA-bd_sf"/>
</dbReference>
<organism evidence="2 3">
    <name type="scientific">Rhodococcus gannanensis</name>
    <dbReference type="NCBI Taxonomy" id="1960308"/>
    <lineage>
        <taxon>Bacteria</taxon>
        <taxon>Bacillati</taxon>
        <taxon>Actinomycetota</taxon>
        <taxon>Actinomycetes</taxon>
        <taxon>Mycobacteriales</taxon>
        <taxon>Nocardiaceae</taxon>
        <taxon>Rhodococcus</taxon>
    </lineage>
</organism>
<dbReference type="InterPro" id="IPR036388">
    <property type="entry name" value="WH-like_DNA-bd_sf"/>
</dbReference>
<reference evidence="3" key="1">
    <citation type="journal article" date="2019" name="Int. J. Syst. Evol. Microbiol.">
        <title>The Global Catalogue of Microorganisms (GCM) 10K type strain sequencing project: providing services to taxonomists for standard genome sequencing and annotation.</title>
        <authorList>
            <consortium name="The Broad Institute Genomics Platform"/>
            <consortium name="The Broad Institute Genome Sequencing Center for Infectious Disease"/>
            <person name="Wu L."/>
            <person name="Ma J."/>
        </authorList>
    </citation>
    <scope>NUCLEOTIDE SEQUENCE [LARGE SCALE GENOMIC DNA]</scope>
    <source>
        <strain evidence="3">DT72</strain>
    </source>
</reference>
<proteinExistence type="predicted"/>
<accession>A0ABW4PA97</accession>